<dbReference type="Pfam" id="PF03184">
    <property type="entry name" value="DDE_1"/>
    <property type="match status" value="1"/>
</dbReference>
<accession>A0AAW1JIH7</accession>
<proteinExistence type="predicted"/>
<sequence length="195" mass="23067">MIFEQYVQILFKTWYRHLILKHVLSQFESSDPIHNLTNSIGVLDAIYFIKKAWDDVSSDTIKNFFKKTGFREVNDEFESDQFDPEDEIPLSKLVQMSTLMREIDNSDLYEFIDIDAHLDTEDGNPDNVLLDNFQNQIMFCSIIFKIAMMKNMKLLKLTPIWIQKTVIQIMFCSIIFKIAMMKNMKLLKLMIMRKG</sequence>
<dbReference type="Proteomes" id="UP001458880">
    <property type="component" value="Unassembled WGS sequence"/>
</dbReference>
<dbReference type="GO" id="GO:0004519">
    <property type="term" value="F:endonuclease activity"/>
    <property type="evidence" value="ECO:0007669"/>
    <property type="project" value="UniProtKB-KW"/>
</dbReference>
<keyword evidence="3" id="KW-0540">Nuclease</keyword>
<protein>
    <submittedName>
        <fullName evidence="3">DDE superfamily endonuclease</fullName>
    </submittedName>
</protein>
<organism evidence="3 4">
    <name type="scientific">Popillia japonica</name>
    <name type="common">Japanese beetle</name>
    <dbReference type="NCBI Taxonomy" id="7064"/>
    <lineage>
        <taxon>Eukaryota</taxon>
        <taxon>Metazoa</taxon>
        <taxon>Ecdysozoa</taxon>
        <taxon>Arthropoda</taxon>
        <taxon>Hexapoda</taxon>
        <taxon>Insecta</taxon>
        <taxon>Pterygota</taxon>
        <taxon>Neoptera</taxon>
        <taxon>Endopterygota</taxon>
        <taxon>Coleoptera</taxon>
        <taxon>Polyphaga</taxon>
        <taxon>Scarabaeiformia</taxon>
        <taxon>Scarabaeidae</taxon>
        <taxon>Rutelinae</taxon>
        <taxon>Popillia</taxon>
    </lineage>
</organism>
<keyword evidence="3" id="KW-0378">Hydrolase</keyword>
<feature type="domain" description="DDE-1" evidence="2">
    <location>
        <begin position="3"/>
        <end position="65"/>
    </location>
</feature>
<keyword evidence="4" id="KW-1185">Reference proteome</keyword>
<feature type="transmembrane region" description="Helical" evidence="1">
    <location>
        <begin position="160"/>
        <end position="180"/>
    </location>
</feature>
<gene>
    <name evidence="3" type="ORF">QE152_g28531</name>
</gene>
<keyword evidence="1" id="KW-1133">Transmembrane helix</keyword>
<evidence type="ECO:0000313" key="4">
    <source>
        <dbReference type="Proteomes" id="UP001458880"/>
    </source>
</evidence>
<dbReference type="AlphaFoldDB" id="A0AAW1JIH7"/>
<dbReference type="InterPro" id="IPR004875">
    <property type="entry name" value="DDE_SF_endonuclease_dom"/>
</dbReference>
<dbReference type="EMBL" id="JASPKY010000359">
    <property type="protein sequence ID" value="KAK9704017.1"/>
    <property type="molecule type" value="Genomic_DNA"/>
</dbReference>
<keyword evidence="1" id="KW-0472">Membrane</keyword>
<comment type="caution">
    <text evidence="3">The sequence shown here is derived from an EMBL/GenBank/DDBJ whole genome shotgun (WGS) entry which is preliminary data.</text>
</comment>
<dbReference type="GO" id="GO:0003676">
    <property type="term" value="F:nucleic acid binding"/>
    <property type="evidence" value="ECO:0007669"/>
    <property type="project" value="InterPro"/>
</dbReference>
<reference evidence="3 4" key="1">
    <citation type="journal article" date="2024" name="BMC Genomics">
        <title>De novo assembly and annotation of Popillia japonica's genome with initial clues to its potential as an invasive pest.</title>
        <authorList>
            <person name="Cucini C."/>
            <person name="Boschi S."/>
            <person name="Funari R."/>
            <person name="Cardaioli E."/>
            <person name="Iannotti N."/>
            <person name="Marturano G."/>
            <person name="Paoli F."/>
            <person name="Bruttini M."/>
            <person name="Carapelli A."/>
            <person name="Frati F."/>
            <person name="Nardi F."/>
        </authorList>
    </citation>
    <scope>NUCLEOTIDE SEQUENCE [LARGE SCALE GENOMIC DNA]</scope>
    <source>
        <strain evidence="3">DMR45628</strain>
    </source>
</reference>
<evidence type="ECO:0000259" key="2">
    <source>
        <dbReference type="Pfam" id="PF03184"/>
    </source>
</evidence>
<keyword evidence="3" id="KW-0255">Endonuclease</keyword>
<evidence type="ECO:0000313" key="3">
    <source>
        <dbReference type="EMBL" id="KAK9704017.1"/>
    </source>
</evidence>
<evidence type="ECO:0000256" key="1">
    <source>
        <dbReference type="SAM" id="Phobius"/>
    </source>
</evidence>
<name>A0AAW1JIH7_POPJA</name>
<keyword evidence="1" id="KW-0812">Transmembrane</keyword>